<feature type="non-terminal residue" evidence="1">
    <location>
        <position position="101"/>
    </location>
</feature>
<protein>
    <submittedName>
        <fullName evidence="1">Uncharacterized protein</fullName>
    </submittedName>
</protein>
<dbReference type="EMBL" id="BARU01031926">
    <property type="protein sequence ID" value="GAH65199.1"/>
    <property type="molecule type" value="Genomic_DNA"/>
</dbReference>
<proteinExistence type="predicted"/>
<organism evidence="1">
    <name type="scientific">marine sediment metagenome</name>
    <dbReference type="NCBI Taxonomy" id="412755"/>
    <lineage>
        <taxon>unclassified sequences</taxon>
        <taxon>metagenomes</taxon>
        <taxon>ecological metagenomes</taxon>
    </lineage>
</organism>
<accession>X1IGF3</accession>
<evidence type="ECO:0000313" key="1">
    <source>
        <dbReference type="EMBL" id="GAH65199.1"/>
    </source>
</evidence>
<reference evidence="1" key="1">
    <citation type="journal article" date="2014" name="Front. Microbiol.">
        <title>High frequency of phylogenetically diverse reductive dehalogenase-homologous genes in deep subseafloor sedimentary metagenomes.</title>
        <authorList>
            <person name="Kawai M."/>
            <person name="Futagami T."/>
            <person name="Toyoda A."/>
            <person name="Takaki Y."/>
            <person name="Nishi S."/>
            <person name="Hori S."/>
            <person name="Arai W."/>
            <person name="Tsubouchi T."/>
            <person name="Morono Y."/>
            <person name="Uchiyama I."/>
            <person name="Ito T."/>
            <person name="Fujiyama A."/>
            <person name="Inagaki F."/>
            <person name="Takami H."/>
        </authorList>
    </citation>
    <scope>NUCLEOTIDE SEQUENCE</scope>
    <source>
        <strain evidence="1">Expedition CK06-06</strain>
    </source>
</reference>
<dbReference type="AlphaFoldDB" id="X1IGF3"/>
<comment type="caution">
    <text evidence="1">The sequence shown here is derived from an EMBL/GenBank/DDBJ whole genome shotgun (WGS) entry which is preliminary data.</text>
</comment>
<name>X1IGF3_9ZZZZ</name>
<sequence length="101" mass="11360">MANRILVAITRIEKKLETVPDEKVVALHKSLKTDWKDLIQYQNLQAAAFACGKLTEEEAMTLYRMYGGEAPSPEKFDRLSLAEKVVATQTAGELSKMRICD</sequence>
<gene>
    <name evidence="1" type="ORF">S03H2_50430</name>
</gene>